<evidence type="ECO:0000256" key="1">
    <source>
        <dbReference type="SAM" id="MobiDB-lite"/>
    </source>
</evidence>
<protein>
    <submittedName>
        <fullName evidence="2">Uncharacterized protein</fullName>
    </submittedName>
</protein>
<accession>A0ABN9T4A0</accession>
<feature type="compositionally biased region" description="Low complexity" evidence="1">
    <location>
        <begin position="172"/>
        <end position="184"/>
    </location>
</feature>
<reference evidence="2" key="1">
    <citation type="submission" date="2023-10" db="EMBL/GenBank/DDBJ databases">
        <authorList>
            <person name="Chen Y."/>
            <person name="Shah S."/>
            <person name="Dougan E. K."/>
            <person name="Thang M."/>
            <person name="Chan C."/>
        </authorList>
    </citation>
    <scope>NUCLEOTIDE SEQUENCE [LARGE SCALE GENOMIC DNA]</scope>
</reference>
<sequence length="198" mass="21527">MLCWTGTTAGWSKSWRRFHRSRRWAGLARRGTTSCGPTATSTRRRSSCVSAARDRPGGRHDLGKGNFVECKAVVASIAKVEASPSLQQMGDSSVLDPIEEEAEQQEDIKVQRAKVVMDTLLELIGLREAGHFGEGEEFFEELYAERAQWSAVCQALGVEFEDYPSSGARGVLPGAGSSPSLPSGLERKQAAPSRGTWP</sequence>
<comment type="caution">
    <text evidence="2">The sequence shown here is derived from an EMBL/GenBank/DDBJ whole genome shotgun (WGS) entry which is preliminary data.</text>
</comment>
<name>A0ABN9T4A0_9DINO</name>
<organism evidence="2 3">
    <name type="scientific">Prorocentrum cordatum</name>
    <dbReference type="NCBI Taxonomy" id="2364126"/>
    <lineage>
        <taxon>Eukaryota</taxon>
        <taxon>Sar</taxon>
        <taxon>Alveolata</taxon>
        <taxon>Dinophyceae</taxon>
        <taxon>Prorocentrales</taxon>
        <taxon>Prorocentraceae</taxon>
        <taxon>Prorocentrum</taxon>
    </lineage>
</organism>
<gene>
    <name evidence="2" type="ORF">PCOR1329_LOCUS35269</name>
</gene>
<dbReference type="Proteomes" id="UP001189429">
    <property type="component" value="Unassembled WGS sequence"/>
</dbReference>
<evidence type="ECO:0000313" key="2">
    <source>
        <dbReference type="EMBL" id="CAK0839620.1"/>
    </source>
</evidence>
<evidence type="ECO:0000313" key="3">
    <source>
        <dbReference type="Proteomes" id="UP001189429"/>
    </source>
</evidence>
<proteinExistence type="predicted"/>
<keyword evidence="3" id="KW-1185">Reference proteome</keyword>
<dbReference type="EMBL" id="CAUYUJ010014309">
    <property type="protein sequence ID" value="CAK0839620.1"/>
    <property type="molecule type" value="Genomic_DNA"/>
</dbReference>
<feature type="region of interest" description="Disordered" evidence="1">
    <location>
        <begin position="167"/>
        <end position="198"/>
    </location>
</feature>